<reference evidence="7" key="2">
    <citation type="submission" date="2021-10" db="EMBL/GenBank/DDBJ databases">
        <title>Phylogenomics reveals ancestral predisposition of the termite-cultivated fungus Termitomyces towards a domesticated lifestyle.</title>
        <authorList>
            <person name="Auxier B."/>
            <person name="Grum-Grzhimaylo A."/>
            <person name="Cardenas M.E."/>
            <person name="Lodge J.D."/>
            <person name="Laessoe T."/>
            <person name="Pedersen O."/>
            <person name="Smith M.E."/>
            <person name="Kuyper T.W."/>
            <person name="Franco-Molano E.A."/>
            <person name="Baroni T.J."/>
            <person name="Aanen D.K."/>
        </authorList>
    </citation>
    <scope>NUCLEOTIDE SEQUENCE</scope>
    <source>
        <strain evidence="7">AP01</strain>
        <tissue evidence="7">Mycelium</tissue>
    </source>
</reference>
<dbReference type="GO" id="GO:0050660">
    <property type="term" value="F:flavin adenine dinucleotide binding"/>
    <property type="evidence" value="ECO:0007669"/>
    <property type="project" value="InterPro"/>
</dbReference>
<evidence type="ECO:0000313" key="7">
    <source>
        <dbReference type="EMBL" id="KAG5642429.1"/>
    </source>
</evidence>
<reference evidence="7" key="1">
    <citation type="submission" date="2020-07" db="EMBL/GenBank/DDBJ databases">
        <authorList>
            <person name="Nieuwenhuis M."/>
            <person name="Van De Peppel L.J.J."/>
        </authorList>
    </citation>
    <scope>NUCLEOTIDE SEQUENCE</scope>
    <source>
        <strain evidence="7">AP01</strain>
        <tissue evidence="7">Mycelium</tissue>
    </source>
</reference>
<dbReference type="InterPro" id="IPR001199">
    <property type="entry name" value="Cyt_B5-like_heme/steroid-bd"/>
</dbReference>
<dbReference type="GO" id="GO:0016627">
    <property type="term" value="F:oxidoreductase activity, acting on the CH-CH group of donors"/>
    <property type="evidence" value="ECO:0007669"/>
    <property type="project" value="InterPro"/>
</dbReference>
<dbReference type="InterPro" id="IPR050668">
    <property type="entry name" value="Cytochrome_b5"/>
</dbReference>
<dbReference type="InterPro" id="IPR036400">
    <property type="entry name" value="Cyt_B5-like_heme/steroid_sf"/>
</dbReference>
<evidence type="ECO:0000256" key="5">
    <source>
        <dbReference type="RuleBase" id="RU362121"/>
    </source>
</evidence>
<evidence type="ECO:0000256" key="1">
    <source>
        <dbReference type="ARBA" id="ARBA00022617"/>
    </source>
</evidence>
<dbReference type="GO" id="GO:0046872">
    <property type="term" value="F:metal ion binding"/>
    <property type="evidence" value="ECO:0007669"/>
    <property type="project" value="UniProtKB-UniRule"/>
</dbReference>
<name>A0A9P7G1Z5_9AGAR</name>
<comment type="caution">
    <text evidence="7">The sequence shown here is derived from an EMBL/GenBank/DDBJ whole genome shotgun (WGS) entry which is preliminary data.</text>
</comment>
<dbReference type="EMBL" id="JABCKV010000186">
    <property type="protein sequence ID" value="KAG5642429.1"/>
    <property type="molecule type" value="Genomic_DNA"/>
</dbReference>
<dbReference type="PROSITE" id="PS00191">
    <property type="entry name" value="CYTOCHROME_B5_1"/>
    <property type="match status" value="1"/>
</dbReference>
<dbReference type="PANTHER" id="PTHR19359">
    <property type="entry name" value="CYTOCHROME B5"/>
    <property type="match status" value="1"/>
</dbReference>
<keyword evidence="8" id="KW-1185">Reference proteome</keyword>
<keyword evidence="3 5" id="KW-0408">Iron</keyword>
<dbReference type="Pfam" id="PF00173">
    <property type="entry name" value="Cyt-b5"/>
    <property type="match status" value="1"/>
</dbReference>
<dbReference type="InterPro" id="IPR013786">
    <property type="entry name" value="AcylCoA_DH/ox_N"/>
</dbReference>
<dbReference type="InterPro" id="IPR018506">
    <property type="entry name" value="Cyt_B5_heme-BS"/>
</dbReference>
<comment type="similarity">
    <text evidence="4 5">Belongs to the cytochrome b5 family.</text>
</comment>
<evidence type="ECO:0000313" key="8">
    <source>
        <dbReference type="Proteomes" id="UP000775547"/>
    </source>
</evidence>
<dbReference type="Gene3D" id="1.10.540.10">
    <property type="entry name" value="Acyl-CoA dehydrogenase/oxidase, N-terminal domain"/>
    <property type="match status" value="1"/>
</dbReference>
<organism evidence="7 8">
    <name type="scientific">Asterophora parasitica</name>
    <dbReference type="NCBI Taxonomy" id="117018"/>
    <lineage>
        <taxon>Eukaryota</taxon>
        <taxon>Fungi</taxon>
        <taxon>Dikarya</taxon>
        <taxon>Basidiomycota</taxon>
        <taxon>Agaricomycotina</taxon>
        <taxon>Agaricomycetes</taxon>
        <taxon>Agaricomycetidae</taxon>
        <taxon>Agaricales</taxon>
        <taxon>Tricholomatineae</taxon>
        <taxon>Lyophyllaceae</taxon>
        <taxon>Asterophora</taxon>
    </lineage>
</organism>
<dbReference type="PROSITE" id="PS50255">
    <property type="entry name" value="CYTOCHROME_B5_2"/>
    <property type="match status" value="1"/>
</dbReference>
<dbReference type="InterPro" id="IPR037069">
    <property type="entry name" value="AcylCoA_DH/ox_N_sf"/>
</dbReference>
<dbReference type="SMART" id="SM01117">
    <property type="entry name" value="Cyt-b5"/>
    <property type="match status" value="1"/>
</dbReference>
<proteinExistence type="inferred from homology"/>
<dbReference type="Gene3D" id="3.10.120.10">
    <property type="entry name" value="Cytochrome b5-like heme/steroid binding domain"/>
    <property type="match status" value="1"/>
</dbReference>
<protein>
    <recommendedName>
        <fullName evidence="6">Cytochrome b5 heme-binding domain-containing protein</fullName>
    </recommendedName>
</protein>
<gene>
    <name evidence="7" type="ORF">DXG03_002803</name>
</gene>
<dbReference type="OrthoDB" id="2856554at2759"/>
<evidence type="ECO:0000256" key="2">
    <source>
        <dbReference type="ARBA" id="ARBA00022723"/>
    </source>
</evidence>
<keyword evidence="1 5" id="KW-0349">Heme</keyword>
<dbReference type="AlphaFoldDB" id="A0A9P7G1Z5"/>
<evidence type="ECO:0000259" key="6">
    <source>
        <dbReference type="PROSITE" id="PS50255"/>
    </source>
</evidence>
<dbReference type="PANTHER" id="PTHR19359:SF14">
    <property type="entry name" value="CYTOCHROME B5 A"/>
    <property type="match status" value="1"/>
</dbReference>
<dbReference type="GO" id="GO:0020037">
    <property type="term" value="F:heme binding"/>
    <property type="evidence" value="ECO:0007669"/>
    <property type="project" value="UniProtKB-UniRule"/>
</dbReference>
<evidence type="ECO:0000256" key="3">
    <source>
        <dbReference type="ARBA" id="ARBA00023004"/>
    </source>
</evidence>
<dbReference type="SUPFAM" id="SSF56645">
    <property type="entry name" value="Acyl-CoA dehydrogenase NM domain-like"/>
    <property type="match status" value="1"/>
</dbReference>
<evidence type="ECO:0000256" key="4">
    <source>
        <dbReference type="ARBA" id="ARBA00038168"/>
    </source>
</evidence>
<sequence>MASTERQITREEVEKHNKDGDLWIIIDAKVYDISRFKNLHPGGASVLLDAEVAGQDATEAFYGLHRHEVLEKPQYQRLQVGVIAGEKSTLHGRITGEISGVPYAEPTWLTAGYHSPYFTENHRQFQKEVRLFMDTVIYPDALAREADGKRPSQSVIDKMAEINLHAMRMGPGKHLQGRKLMNGLVKPEEFDYFHELIITQEFARSSMRGYGDGKVHQFLGYHR</sequence>
<dbReference type="Pfam" id="PF02771">
    <property type="entry name" value="Acyl-CoA_dh_N"/>
    <property type="match status" value="1"/>
</dbReference>
<dbReference type="Proteomes" id="UP000775547">
    <property type="component" value="Unassembled WGS sequence"/>
</dbReference>
<dbReference type="InterPro" id="IPR009100">
    <property type="entry name" value="AcylCoA_DH/oxidase_NM_dom_sf"/>
</dbReference>
<keyword evidence="2 5" id="KW-0479">Metal-binding</keyword>
<dbReference type="GO" id="GO:0016020">
    <property type="term" value="C:membrane"/>
    <property type="evidence" value="ECO:0007669"/>
    <property type="project" value="TreeGrafter"/>
</dbReference>
<accession>A0A9P7G1Z5</accession>
<feature type="domain" description="Cytochrome b5 heme-binding" evidence="6">
    <location>
        <begin position="5"/>
        <end position="84"/>
    </location>
</feature>
<dbReference type="SUPFAM" id="SSF55856">
    <property type="entry name" value="Cytochrome b5-like heme/steroid binding domain"/>
    <property type="match status" value="1"/>
</dbReference>